<keyword evidence="2" id="KW-1185">Reference proteome</keyword>
<evidence type="ECO:0000313" key="2">
    <source>
        <dbReference type="Proteomes" id="UP001209666"/>
    </source>
</evidence>
<accession>A0ABT2SD59</accession>
<dbReference type="RefSeq" id="WP_262623701.1">
    <property type="nucleotide sequence ID" value="NZ_JAOQKI010000008.1"/>
</dbReference>
<proteinExistence type="predicted"/>
<dbReference type="PANTHER" id="PTHR11986">
    <property type="entry name" value="AMINOTRANSFERASE CLASS III"/>
    <property type="match status" value="1"/>
</dbReference>
<comment type="caution">
    <text evidence="1">The sequence shown here is derived from an EMBL/GenBank/DDBJ whole genome shotgun (WGS) entry which is preliminary data.</text>
</comment>
<evidence type="ECO:0008006" key="3">
    <source>
        <dbReference type="Google" id="ProtNLM"/>
    </source>
</evidence>
<dbReference type="SUPFAM" id="SSF53383">
    <property type="entry name" value="PLP-dependent transferases"/>
    <property type="match status" value="1"/>
</dbReference>
<dbReference type="InterPro" id="IPR015424">
    <property type="entry name" value="PyrdxlP-dep_Trfase"/>
</dbReference>
<gene>
    <name evidence="1" type="ORF">OCV43_06815</name>
</gene>
<evidence type="ECO:0000313" key="1">
    <source>
        <dbReference type="EMBL" id="MCU6716987.1"/>
    </source>
</evidence>
<dbReference type="InterPro" id="IPR015422">
    <property type="entry name" value="PyrdxlP-dep_Trfase_small"/>
</dbReference>
<name>A0ABT2SD59_9FIRM</name>
<sequence>MDKWPVGTHGTTFGGNPCISDVRGIGLMVAIEFSHKDGSPAPDIWAKVKKGCLERHMLTLSCDVNGNGMRFATPLNVKKEEIDEGLSAFRACSCNTIWSQP</sequence>
<protein>
    <recommendedName>
        <fullName evidence="3">Aminotransferase class III-fold pyridoxal phosphate-dependent enzyme</fullName>
    </recommendedName>
</protein>
<organism evidence="1 2">
    <name type="scientific">Roseburia amylophila</name>
    <dbReference type="NCBI Taxonomy" id="2981794"/>
    <lineage>
        <taxon>Bacteria</taxon>
        <taxon>Bacillati</taxon>
        <taxon>Bacillota</taxon>
        <taxon>Clostridia</taxon>
        <taxon>Lachnospirales</taxon>
        <taxon>Lachnospiraceae</taxon>
        <taxon>Roseburia</taxon>
    </lineage>
</organism>
<dbReference type="Proteomes" id="UP001209666">
    <property type="component" value="Unassembled WGS sequence"/>
</dbReference>
<dbReference type="InterPro" id="IPR050103">
    <property type="entry name" value="Class-III_PLP-dep_AT"/>
</dbReference>
<dbReference type="EMBL" id="JAOQKI010000008">
    <property type="protein sequence ID" value="MCU6716987.1"/>
    <property type="molecule type" value="Genomic_DNA"/>
</dbReference>
<dbReference type="Gene3D" id="3.90.1150.10">
    <property type="entry name" value="Aspartate Aminotransferase, domain 1"/>
    <property type="match status" value="1"/>
</dbReference>
<reference evidence="1 2" key="1">
    <citation type="journal article" date="2021" name="ISME Commun">
        <title>Automated analysis of genomic sequences facilitates high-throughput and comprehensive description of bacteria.</title>
        <authorList>
            <person name="Hitch T.C.A."/>
        </authorList>
    </citation>
    <scope>NUCLEOTIDE SEQUENCE [LARGE SCALE GENOMIC DNA]</scope>
    <source>
        <strain evidence="1 2">Sanger_19</strain>
    </source>
</reference>